<dbReference type="InterPro" id="IPR046931">
    <property type="entry name" value="HTH_61"/>
</dbReference>
<evidence type="ECO:0000256" key="2">
    <source>
        <dbReference type="ARBA" id="ARBA00022741"/>
    </source>
</evidence>
<keyword evidence="7" id="KW-0234">DNA repair</keyword>
<protein>
    <submittedName>
        <fullName evidence="14">Helicase POLQ-like</fullName>
    </submittedName>
</protein>
<dbReference type="CDD" id="cd18026">
    <property type="entry name" value="DEXHc_POLQ-like"/>
    <property type="match status" value="1"/>
</dbReference>
<dbReference type="GO" id="GO:0016787">
    <property type="term" value="F:hydrolase activity"/>
    <property type="evidence" value="ECO:0007669"/>
    <property type="project" value="UniProtKB-KW"/>
</dbReference>
<dbReference type="SMART" id="SM00487">
    <property type="entry name" value="DEXDc"/>
    <property type="match status" value="1"/>
</dbReference>
<evidence type="ECO:0000256" key="10">
    <source>
        <dbReference type="SAM" id="MobiDB-lite"/>
    </source>
</evidence>
<dbReference type="Pfam" id="PF00271">
    <property type="entry name" value="Helicase_C"/>
    <property type="match status" value="1"/>
</dbReference>
<dbReference type="PANTHER" id="PTHR47961:SF12">
    <property type="entry name" value="HELICASE POLQ-LIKE"/>
    <property type="match status" value="1"/>
</dbReference>
<feature type="domain" description="Helicase C-terminal" evidence="12">
    <location>
        <begin position="337"/>
        <end position="520"/>
    </location>
</feature>
<comment type="subcellular location">
    <subcellularLocation>
        <location evidence="1">Nucleus</location>
    </subcellularLocation>
</comment>
<feature type="compositionally biased region" description="Basic and acidic residues" evidence="10">
    <location>
        <begin position="10"/>
        <end position="21"/>
    </location>
</feature>
<dbReference type="InterPro" id="IPR014001">
    <property type="entry name" value="Helicase_ATP-bd"/>
</dbReference>
<keyword evidence="8" id="KW-0539">Nucleus</keyword>
<feature type="domain" description="Helicase ATP-binding" evidence="11">
    <location>
        <begin position="122"/>
        <end position="293"/>
    </location>
</feature>
<dbReference type="PANTHER" id="PTHR47961">
    <property type="entry name" value="DNA POLYMERASE THETA, PUTATIVE (AFU_ORTHOLOGUE AFUA_1G05260)-RELATED"/>
    <property type="match status" value="1"/>
</dbReference>
<reference evidence="14" key="1">
    <citation type="submission" date="2017-02" db="UniProtKB">
        <authorList>
            <consortium name="WormBaseParasite"/>
        </authorList>
    </citation>
    <scope>IDENTIFICATION</scope>
</reference>
<proteinExistence type="predicted"/>
<sequence>MSNQNKRVYVGKERSNDEIGGGRRPGSLSPPSSKKVKKDQDDTESLERMTRQNYVNTIGVEIVTSDDDLDEDPFDDPDSNNCTLSTDDVFKRIGLSQNVRDFYKNERNISNLYDWQKKCLTDPGLLNGNNCIISLKTGGGKTLLAELLMLRESIVKNRSCLIILPYKAIVREIIINMSAFEELEIFTEEYTCSKGRIPPVKRTRGQNIYVATIEKATILIDSLIRENRLKEEIGLFVVDGLHMIGEEGRGAALEKLIFKYLMLGSGQIIGMSSTLGPVGDMRKFLKARLFSSDFGPFKVVERVKISNNLYNVNDEGDLIPYSKMEIYDKNRNVDSDGIFSLVKDIAPQKSVLIFCPSRNDCKYVCLMVATHLSGLSGIPDERRQQVIDLIKNGNGGKIDEVMEIGIRAGVAYHHAGLTDNARHCIETAFREGNLYALCATTTLSEGVNLPVQRVIIYQPKVGIDFLEKSRYIQMIGRAGREGYENEGESITIVGEEYIEKFLDMLKSPLKPCQSQMLDKVNLEGFIMDLIYLKLVKNVEELRDSLLKTLAGIQDNDECLSLMEGILESLKTHKIVKIENGVIQRLYH</sequence>
<dbReference type="InterPro" id="IPR001650">
    <property type="entry name" value="Helicase_C-like"/>
</dbReference>
<name>A0A0N5BTB5_STREA</name>
<organism evidence="13 14">
    <name type="scientific">Strongyloides papillosus</name>
    <name type="common">Intestinal threadworm</name>
    <dbReference type="NCBI Taxonomy" id="174720"/>
    <lineage>
        <taxon>Eukaryota</taxon>
        <taxon>Metazoa</taxon>
        <taxon>Ecdysozoa</taxon>
        <taxon>Nematoda</taxon>
        <taxon>Chromadorea</taxon>
        <taxon>Rhabditida</taxon>
        <taxon>Tylenchina</taxon>
        <taxon>Panagrolaimomorpha</taxon>
        <taxon>Strongyloidoidea</taxon>
        <taxon>Strongyloididae</taxon>
        <taxon>Strongyloides</taxon>
    </lineage>
</organism>
<keyword evidence="2" id="KW-0547">Nucleotide-binding</keyword>
<dbReference type="PROSITE" id="PS51192">
    <property type="entry name" value="HELICASE_ATP_BIND_1"/>
    <property type="match status" value="1"/>
</dbReference>
<evidence type="ECO:0000256" key="5">
    <source>
        <dbReference type="ARBA" id="ARBA00022806"/>
    </source>
</evidence>
<dbReference type="Pfam" id="PF20470">
    <property type="entry name" value="HTH_61"/>
    <property type="match status" value="1"/>
</dbReference>
<dbReference type="WBParaSite" id="SPAL_0000910200.1">
    <property type="protein sequence ID" value="SPAL_0000910200.1"/>
    <property type="gene ID" value="SPAL_0000910200"/>
</dbReference>
<dbReference type="Proteomes" id="UP000046392">
    <property type="component" value="Unplaced"/>
</dbReference>
<dbReference type="PROSITE" id="PS51194">
    <property type="entry name" value="HELICASE_CTER"/>
    <property type="match status" value="1"/>
</dbReference>
<evidence type="ECO:0000256" key="3">
    <source>
        <dbReference type="ARBA" id="ARBA00022763"/>
    </source>
</evidence>
<comment type="catalytic activity">
    <reaction evidence="9">
        <text>ATP + H2O = ADP + phosphate + H(+)</text>
        <dbReference type="Rhea" id="RHEA:13065"/>
        <dbReference type="ChEBI" id="CHEBI:15377"/>
        <dbReference type="ChEBI" id="CHEBI:15378"/>
        <dbReference type="ChEBI" id="CHEBI:30616"/>
        <dbReference type="ChEBI" id="CHEBI:43474"/>
        <dbReference type="ChEBI" id="CHEBI:456216"/>
        <dbReference type="EC" id="5.6.2.4"/>
    </reaction>
</comment>
<dbReference type="SUPFAM" id="SSF52540">
    <property type="entry name" value="P-loop containing nucleoside triphosphate hydrolases"/>
    <property type="match status" value="1"/>
</dbReference>
<keyword evidence="4" id="KW-0378">Hydrolase</keyword>
<dbReference type="InterPro" id="IPR027417">
    <property type="entry name" value="P-loop_NTPase"/>
</dbReference>
<dbReference type="Gene3D" id="3.40.50.300">
    <property type="entry name" value="P-loop containing nucleotide triphosphate hydrolases"/>
    <property type="match status" value="2"/>
</dbReference>
<dbReference type="FunFam" id="3.40.50.300:FF:000813">
    <property type="entry name" value="helicase POLQ-like isoform X1"/>
    <property type="match status" value="1"/>
</dbReference>
<dbReference type="GO" id="GO:0006281">
    <property type="term" value="P:DNA repair"/>
    <property type="evidence" value="ECO:0007669"/>
    <property type="project" value="UniProtKB-KW"/>
</dbReference>
<evidence type="ECO:0000313" key="13">
    <source>
        <dbReference type="Proteomes" id="UP000046392"/>
    </source>
</evidence>
<accession>A0A0N5BTB5</accession>
<evidence type="ECO:0000256" key="9">
    <source>
        <dbReference type="ARBA" id="ARBA00048988"/>
    </source>
</evidence>
<evidence type="ECO:0000256" key="7">
    <source>
        <dbReference type="ARBA" id="ARBA00023204"/>
    </source>
</evidence>
<feature type="region of interest" description="Disordered" evidence="10">
    <location>
        <begin position="1"/>
        <end position="50"/>
    </location>
</feature>
<evidence type="ECO:0000259" key="11">
    <source>
        <dbReference type="PROSITE" id="PS51192"/>
    </source>
</evidence>
<dbReference type="SMART" id="SM00490">
    <property type="entry name" value="HELICc"/>
    <property type="match status" value="1"/>
</dbReference>
<keyword evidence="3" id="KW-0227">DNA damage</keyword>
<dbReference type="Pfam" id="PF00270">
    <property type="entry name" value="DEAD"/>
    <property type="match status" value="1"/>
</dbReference>
<evidence type="ECO:0000313" key="14">
    <source>
        <dbReference type="WBParaSite" id="SPAL_0000910200.1"/>
    </source>
</evidence>
<dbReference type="GO" id="GO:0005634">
    <property type="term" value="C:nucleus"/>
    <property type="evidence" value="ECO:0007669"/>
    <property type="project" value="UniProtKB-SubCell"/>
</dbReference>
<dbReference type="InterPro" id="IPR011545">
    <property type="entry name" value="DEAD/DEAH_box_helicase_dom"/>
</dbReference>
<keyword evidence="5" id="KW-0347">Helicase</keyword>
<evidence type="ECO:0000256" key="8">
    <source>
        <dbReference type="ARBA" id="ARBA00023242"/>
    </source>
</evidence>
<dbReference type="AlphaFoldDB" id="A0A0N5BTB5"/>
<evidence type="ECO:0000256" key="1">
    <source>
        <dbReference type="ARBA" id="ARBA00004123"/>
    </source>
</evidence>
<keyword evidence="6" id="KW-0067">ATP-binding</keyword>
<evidence type="ECO:0000256" key="4">
    <source>
        <dbReference type="ARBA" id="ARBA00022801"/>
    </source>
</evidence>
<dbReference type="STRING" id="174720.A0A0N5BTB5"/>
<dbReference type="GO" id="GO:0043138">
    <property type="term" value="F:3'-5' DNA helicase activity"/>
    <property type="evidence" value="ECO:0007669"/>
    <property type="project" value="UniProtKB-EC"/>
</dbReference>
<dbReference type="InterPro" id="IPR050474">
    <property type="entry name" value="Hel308_SKI2-like"/>
</dbReference>
<dbReference type="GO" id="GO:0003676">
    <property type="term" value="F:nucleic acid binding"/>
    <property type="evidence" value="ECO:0007669"/>
    <property type="project" value="InterPro"/>
</dbReference>
<keyword evidence="13" id="KW-1185">Reference proteome</keyword>
<dbReference type="GO" id="GO:0005524">
    <property type="term" value="F:ATP binding"/>
    <property type="evidence" value="ECO:0007669"/>
    <property type="project" value="UniProtKB-KW"/>
</dbReference>
<evidence type="ECO:0000259" key="12">
    <source>
        <dbReference type="PROSITE" id="PS51194"/>
    </source>
</evidence>
<evidence type="ECO:0000256" key="6">
    <source>
        <dbReference type="ARBA" id="ARBA00022840"/>
    </source>
</evidence>